<keyword evidence="4" id="KW-1185">Reference proteome</keyword>
<dbReference type="EMBL" id="BTGU01001605">
    <property type="protein sequence ID" value="GMN26214.1"/>
    <property type="molecule type" value="Genomic_DNA"/>
</dbReference>
<evidence type="ECO:0000256" key="1">
    <source>
        <dbReference type="SAM" id="MobiDB-lite"/>
    </source>
</evidence>
<accession>A0AA87ZH22</accession>
<sequence length="100" mass="11195">MFQALYFLTLKCSDDCFYEAKINTKMDYASSNLIIFRPAKFYESTEDQKTDGGGVQKTDGETDGEGVEETDGEGVEETDGGDKENYAQGLVEHKRLKKSM</sequence>
<protein>
    <submittedName>
        <fullName evidence="2">Uncharacterized protein</fullName>
    </submittedName>
</protein>
<dbReference type="AlphaFoldDB" id="A0AA87ZH22"/>
<dbReference type="Proteomes" id="UP001187192">
    <property type="component" value="Unassembled WGS sequence"/>
</dbReference>
<feature type="region of interest" description="Disordered" evidence="1">
    <location>
        <begin position="45"/>
        <end position="88"/>
    </location>
</feature>
<reference evidence="2" key="1">
    <citation type="submission" date="2023-07" db="EMBL/GenBank/DDBJ databases">
        <title>draft genome sequence of fig (Ficus carica).</title>
        <authorList>
            <person name="Takahashi T."/>
            <person name="Nishimura K."/>
        </authorList>
    </citation>
    <scope>NUCLEOTIDE SEQUENCE</scope>
</reference>
<comment type="caution">
    <text evidence="2">The sequence shown here is derived from an EMBL/GenBank/DDBJ whole genome shotgun (WGS) entry which is preliminary data.</text>
</comment>
<evidence type="ECO:0000313" key="2">
    <source>
        <dbReference type="EMBL" id="GMN26203.1"/>
    </source>
</evidence>
<proteinExistence type="predicted"/>
<organism evidence="2 4">
    <name type="scientific">Ficus carica</name>
    <name type="common">Common fig</name>
    <dbReference type="NCBI Taxonomy" id="3494"/>
    <lineage>
        <taxon>Eukaryota</taxon>
        <taxon>Viridiplantae</taxon>
        <taxon>Streptophyta</taxon>
        <taxon>Embryophyta</taxon>
        <taxon>Tracheophyta</taxon>
        <taxon>Spermatophyta</taxon>
        <taxon>Magnoliopsida</taxon>
        <taxon>eudicotyledons</taxon>
        <taxon>Gunneridae</taxon>
        <taxon>Pentapetalae</taxon>
        <taxon>rosids</taxon>
        <taxon>fabids</taxon>
        <taxon>Rosales</taxon>
        <taxon>Moraceae</taxon>
        <taxon>Ficeae</taxon>
        <taxon>Ficus</taxon>
    </lineage>
</organism>
<evidence type="ECO:0000313" key="4">
    <source>
        <dbReference type="Proteomes" id="UP001187192"/>
    </source>
</evidence>
<dbReference type="EMBL" id="BTGU01001604">
    <property type="protein sequence ID" value="GMN26203.1"/>
    <property type="molecule type" value="Genomic_DNA"/>
</dbReference>
<feature type="compositionally biased region" description="Acidic residues" evidence="1">
    <location>
        <begin position="61"/>
        <end position="79"/>
    </location>
</feature>
<evidence type="ECO:0000313" key="3">
    <source>
        <dbReference type="EMBL" id="GMN26214.1"/>
    </source>
</evidence>
<name>A0AA87ZH22_FICCA</name>
<gene>
    <name evidence="2" type="ORF">TIFTF001_040818</name>
    <name evidence="3" type="ORF">TIFTF001_040820</name>
</gene>